<dbReference type="EMBL" id="CP006644">
    <property type="protein sequence ID" value="AHE55166.1"/>
    <property type="molecule type" value="Genomic_DNA"/>
</dbReference>
<proteinExistence type="predicted"/>
<dbReference type="AlphaFoldDB" id="W0ADL0"/>
<name>W0ADL0_9SPHN</name>
<reference evidence="1 2" key="1">
    <citation type="submission" date="2013-07" db="EMBL/GenBank/DDBJ databases">
        <title>Completed genome of Sphingomonas sanxanigenens NX02.</title>
        <authorList>
            <person name="Ma T."/>
            <person name="Huang H."/>
            <person name="Wu M."/>
            <person name="Li X."/>
            <person name="Li G."/>
        </authorList>
    </citation>
    <scope>NUCLEOTIDE SEQUENCE [LARGE SCALE GENOMIC DNA]</scope>
    <source>
        <strain evidence="1 2">NX02</strain>
    </source>
</reference>
<dbReference type="KEGG" id="ssan:NX02_17460"/>
<evidence type="ECO:0000313" key="2">
    <source>
        <dbReference type="Proteomes" id="UP000018851"/>
    </source>
</evidence>
<keyword evidence="2" id="KW-1185">Reference proteome</keyword>
<dbReference type="Proteomes" id="UP000018851">
    <property type="component" value="Chromosome"/>
</dbReference>
<organism evidence="1 2">
    <name type="scientific">Sphingomonas sanxanigenens DSM 19645 = NX02</name>
    <dbReference type="NCBI Taxonomy" id="1123269"/>
    <lineage>
        <taxon>Bacteria</taxon>
        <taxon>Pseudomonadati</taxon>
        <taxon>Pseudomonadota</taxon>
        <taxon>Alphaproteobacteria</taxon>
        <taxon>Sphingomonadales</taxon>
        <taxon>Sphingomonadaceae</taxon>
        <taxon>Sphingomonas</taxon>
    </lineage>
</organism>
<sequence length="191" mass="22167">MAAILLPLWLAGCATLSPPLLGGRASRDYERTLSDFGEPMIWRKADGKGFKRRLRFIIMPQLLKIRLSIRIEEPIRGKPYGELVVLRRMGESHFYWSLDERRRFRISPDDLEELNDLMVASELWTYERQTWRDPADEDDYMCIHGVDLLFERRLDDTYYTASGNGSCEVPGEVRAVLYKAMEMAGGPAFHF</sequence>
<evidence type="ECO:0000313" key="1">
    <source>
        <dbReference type="EMBL" id="AHE55166.1"/>
    </source>
</evidence>
<accession>W0ADL0</accession>
<gene>
    <name evidence="1" type="ORF">NX02_17460</name>
</gene>
<dbReference type="PATRIC" id="fig|1123269.5.peg.3419"/>
<protein>
    <submittedName>
        <fullName evidence="1">Uncharacterized protein</fullName>
    </submittedName>
</protein>
<dbReference type="HOGENOM" id="CLU_1420650_0_0_5"/>